<evidence type="ECO:0000256" key="7">
    <source>
        <dbReference type="ARBA" id="ARBA00022679"/>
    </source>
</evidence>
<comment type="pathway">
    <text evidence="3 15">Amino-acid biosynthesis; L-methionine biosynthesis via de novo pathway; L-homoserine from L-aspartate: step 1/3.</text>
</comment>
<keyword evidence="18" id="KW-1185">Reference proteome</keyword>
<evidence type="ECO:0000259" key="16">
    <source>
        <dbReference type="PROSITE" id="PS51671"/>
    </source>
</evidence>
<dbReference type="InterPro" id="IPR036393">
    <property type="entry name" value="AceGlu_kinase-like_sf"/>
</dbReference>
<comment type="caution">
    <text evidence="17">The sequence shown here is derived from an EMBL/GenBank/DDBJ whole genome shotgun (WGS) entry which is preliminary data.</text>
</comment>
<keyword evidence="8" id="KW-0547">Nucleotide-binding</keyword>
<sequence length="408" mass="43910">MGLIVQKFGGSSVANADRIRNVARIITETYRRGHSVVAVLSAQGDTTDDLIAKAAEINPNGSKREMDMLLSTGEQISCSLCAMAIEAMGYPVISLTGWQAGVRTNSAYSNARIKRVAPERILAELDKKCIVIVTGFQGINKYDDITTLGRGGSDTSAVALAATLHADLCQIYTDVDGVYTADPRHVEGAKKLDEITFDEMLELATLGAQVLHNRSVEMAKRYNVNLEVLSSFSGNPGTKVKEVVKNVEKTHVSGVAKDKDVARLALVGLADTPGIAFKIFSLLAKARINVDIILQSIGRGDTKDISFTVHKSDKDEAKRLLEENKSYLGFDHIDVSDDIAKVSIVGAGMINNPGVASLMFEALYNAGININMISTSEIKVSVLVDADDADRAVQAIHNKFFSEFGGNV</sequence>
<gene>
    <name evidence="17" type="ORF">WMO64_15845</name>
</gene>
<dbReference type="PROSITE" id="PS51671">
    <property type="entry name" value="ACT"/>
    <property type="match status" value="2"/>
</dbReference>
<dbReference type="GO" id="GO:0004072">
    <property type="term" value="F:aspartate kinase activity"/>
    <property type="evidence" value="ECO:0007669"/>
    <property type="project" value="UniProtKB-EC"/>
</dbReference>
<dbReference type="Pfam" id="PF22468">
    <property type="entry name" value="ACT_9"/>
    <property type="match status" value="2"/>
</dbReference>
<dbReference type="InterPro" id="IPR045865">
    <property type="entry name" value="ACT-like_dom_sf"/>
</dbReference>
<feature type="domain" description="ACT" evidence="16">
    <location>
        <begin position="264"/>
        <end position="338"/>
    </location>
</feature>
<evidence type="ECO:0000256" key="13">
    <source>
        <dbReference type="ARBA" id="ARBA00047872"/>
    </source>
</evidence>
<protein>
    <recommendedName>
        <fullName evidence="14">Aspartokinase</fullName>
        <ecNumber evidence="14">2.7.2.4</ecNumber>
    </recommendedName>
</protein>
<evidence type="ECO:0000256" key="5">
    <source>
        <dbReference type="ARBA" id="ARBA00010122"/>
    </source>
</evidence>
<dbReference type="InterPro" id="IPR002912">
    <property type="entry name" value="ACT_dom"/>
</dbReference>
<name>A0ABV1EC78_9FIRM</name>
<comment type="function">
    <text evidence="1">Catalyzes the phosphorylation of the beta-carboxyl group of aspartic acid with ATP to yield 4-phospho-L-aspartate, which is involved in the branched biosynthetic pathway leading to the biosynthesis of amino acids threonine, isoleucine and methionine.</text>
</comment>
<dbReference type="PANTHER" id="PTHR21499:SF3">
    <property type="entry name" value="ASPARTOKINASE"/>
    <property type="match status" value="1"/>
</dbReference>
<evidence type="ECO:0000256" key="14">
    <source>
        <dbReference type="RuleBase" id="RU003448"/>
    </source>
</evidence>
<accession>A0ABV1EC78</accession>
<dbReference type="RefSeq" id="WP_294520949.1">
    <property type="nucleotide sequence ID" value="NZ_JBBMFK010000037.1"/>
</dbReference>
<evidence type="ECO:0000256" key="1">
    <source>
        <dbReference type="ARBA" id="ARBA00003121"/>
    </source>
</evidence>
<dbReference type="EMBL" id="JBBMFK010000037">
    <property type="protein sequence ID" value="MEQ2444927.1"/>
    <property type="molecule type" value="Genomic_DNA"/>
</dbReference>
<evidence type="ECO:0000313" key="18">
    <source>
        <dbReference type="Proteomes" id="UP001464378"/>
    </source>
</evidence>
<organism evidence="17 18">
    <name type="scientific">Pseudoflavonifractor intestinihominis</name>
    <dbReference type="NCBI Taxonomy" id="3133171"/>
    <lineage>
        <taxon>Bacteria</taxon>
        <taxon>Bacillati</taxon>
        <taxon>Bacillota</taxon>
        <taxon>Clostridia</taxon>
        <taxon>Eubacteriales</taxon>
        <taxon>Oscillospiraceae</taxon>
        <taxon>Pseudoflavonifractor</taxon>
    </lineage>
</organism>
<comment type="pathway">
    <text evidence="4 15">Amino-acid biosynthesis; L-threonine biosynthesis; L-threonine from L-aspartate: step 1/5.</text>
</comment>
<evidence type="ECO:0000256" key="8">
    <source>
        <dbReference type="ARBA" id="ARBA00022741"/>
    </source>
</evidence>
<evidence type="ECO:0000256" key="3">
    <source>
        <dbReference type="ARBA" id="ARBA00004986"/>
    </source>
</evidence>
<comment type="catalytic activity">
    <reaction evidence="13 14">
        <text>L-aspartate + ATP = 4-phospho-L-aspartate + ADP</text>
        <dbReference type="Rhea" id="RHEA:23776"/>
        <dbReference type="ChEBI" id="CHEBI:29991"/>
        <dbReference type="ChEBI" id="CHEBI:30616"/>
        <dbReference type="ChEBI" id="CHEBI:57535"/>
        <dbReference type="ChEBI" id="CHEBI:456216"/>
        <dbReference type="EC" id="2.7.2.4"/>
    </reaction>
</comment>
<evidence type="ECO:0000256" key="9">
    <source>
        <dbReference type="ARBA" id="ARBA00022777"/>
    </source>
</evidence>
<feature type="domain" description="ACT" evidence="16">
    <location>
        <begin position="344"/>
        <end position="408"/>
    </location>
</feature>
<evidence type="ECO:0000313" key="17">
    <source>
        <dbReference type="EMBL" id="MEQ2444927.1"/>
    </source>
</evidence>
<dbReference type="InterPro" id="IPR001341">
    <property type="entry name" value="Asp_kinase"/>
</dbReference>
<dbReference type="NCBIfam" id="NF005155">
    <property type="entry name" value="PRK06635.1-4"/>
    <property type="match status" value="1"/>
</dbReference>
<keyword evidence="11" id="KW-0220">Diaminopimelate biosynthesis</keyword>
<evidence type="ECO:0000256" key="6">
    <source>
        <dbReference type="ARBA" id="ARBA00022605"/>
    </source>
</evidence>
<dbReference type="SUPFAM" id="SSF55021">
    <property type="entry name" value="ACT-like"/>
    <property type="match status" value="2"/>
</dbReference>
<keyword evidence="9 14" id="KW-0418">Kinase</keyword>
<dbReference type="NCBIfam" id="TIGR00657">
    <property type="entry name" value="asp_kinases"/>
    <property type="match status" value="1"/>
</dbReference>
<dbReference type="CDD" id="cd04261">
    <property type="entry name" value="AAK_AKii-LysC-BS"/>
    <property type="match status" value="1"/>
</dbReference>
<dbReference type="CDD" id="cd04913">
    <property type="entry name" value="ACT_AKii-LysC-BS-like_1"/>
    <property type="match status" value="1"/>
</dbReference>
<evidence type="ECO:0000256" key="10">
    <source>
        <dbReference type="ARBA" id="ARBA00022840"/>
    </source>
</evidence>
<dbReference type="InterPro" id="IPR041740">
    <property type="entry name" value="AKii-LysC-BS"/>
</dbReference>
<dbReference type="PROSITE" id="PS00324">
    <property type="entry name" value="ASPARTOKINASE"/>
    <property type="match status" value="1"/>
</dbReference>
<dbReference type="NCBIfam" id="NF005154">
    <property type="entry name" value="PRK06635.1-2"/>
    <property type="match status" value="1"/>
</dbReference>
<keyword evidence="10" id="KW-0067">ATP-binding</keyword>
<evidence type="ECO:0000256" key="4">
    <source>
        <dbReference type="ARBA" id="ARBA00005139"/>
    </source>
</evidence>
<dbReference type="Gene3D" id="3.40.1160.10">
    <property type="entry name" value="Acetylglutamate kinase-like"/>
    <property type="match status" value="1"/>
</dbReference>
<evidence type="ECO:0000256" key="15">
    <source>
        <dbReference type="RuleBase" id="RU004249"/>
    </source>
</evidence>
<dbReference type="InterPro" id="IPR018042">
    <property type="entry name" value="Aspartate_kinase_CS"/>
</dbReference>
<dbReference type="Gene3D" id="3.30.2130.10">
    <property type="entry name" value="VC0802-like"/>
    <property type="match status" value="1"/>
</dbReference>
<evidence type="ECO:0000256" key="12">
    <source>
        <dbReference type="ARBA" id="ARBA00023154"/>
    </source>
</evidence>
<dbReference type="InterPro" id="IPR054352">
    <property type="entry name" value="ACT_Aspartokinase"/>
</dbReference>
<comment type="similarity">
    <text evidence="5 14">Belongs to the aspartokinase family.</text>
</comment>
<dbReference type="PANTHER" id="PTHR21499">
    <property type="entry name" value="ASPARTATE KINASE"/>
    <property type="match status" value="1"/>
</dbReference>
<dbReference type="PIRSF" id="PIRSF000726">
    <property type="entry name" value="Asp_kin"/>
    <property type="match status" value="1"/>
</dbReference>
<keyword evidence="7 14" id="KW-0808">Transferase</keyword>
<dbReference type="SUPFAM" id="SSF53633">
    <property type="entry name" value="Carbamate kinase-like"/>
    <property type="match status" value="1"/>
</dbReference>
<dbReference type="NCBIfam" id="TIGR00656">
    <property type="entry name" value="asp_kin_monofn"/>
    <property type="match status" value="1"/>
</dbReference>
<dbReference type="CDD" id="cd04923">
    <property type="entry name" value="ACT_AK-LysC-DapG-like_2"/>
    <property type="match status" value="1"/>
</dbReference>
<comment type="pathway">
    <text evidence="2 15">Amino-acid biosynthesis; L-lysine biosynthesis via DAP pathway; (S)-tetrahydrodipicolinate from L-aspartate: step 1/4.</text>
</comment>
<keyword evidence="6 15" id="KW-0028">Amino-acid biosynthesis</keyword>
<dbReference type="Pfam" id="PF00696">
    <property type="entry name" value="AA_kinase"/>
    <property type="match status" value="1"/>
</dbReference>
<evidence type="ECO:0000256" key="2">
    <source>
        <dbReference type="ARBA" id="ARBA00004766"/>
    </source>
</evidence>
<evidence type="ECO:0000256" key="11">
    <source>
        <dbReference type="ARBA" id="ARBA00022915"/>
    </source>
</evidence>
<keyword evidence="12" id="KW-0457">Lysine biosynthesis</keyword>
<reference evidence="17 18" key="1">
    <citation type="submission" date="2024-03" db="EMBL/GenBank/DDBJ databases">
        <title>Human intestinal bacterial collection.</title>
        <authorList>
            <person name="Pauvert C."/>
            <person name="Hitch T.C.A."/>
            <person name="Clavel T."/>
        </authorList>
    </citation>
    <scope>NUCLEOTIDE SEQUENCE [LARGE SCALE GENOMIC DNA]</scope>
    <source>
        <strain evidence="17 18">CLA-AP-H29</strain>
    </source>
</reference>
<proteinExistence type="inferred from homology"/>
<dbReference type="InterPro" id="IPR005260">
    <property type="entry name" value="Asp_kin_monofn"/>
</dbReference>
<dbReference type="Proteomes" id="UP001464378">
    <property type="component" value="Unassembled WGS sequence"/>
</dbReference>
<dbReference type="InterPro" id="IPR001048">
    <property type="entry name" value="Asp/Glu/Uridylate_kinase"/>
</dbReference>
<dbReference type="EC" id="2.7.2.4" evidence="14"/>